<comment type="caution">
    <text evidence="1">The sequence shown here is derived from an EMBL/GenBank/DDBJ whole genome shotgun (WGS) entry which is preliminary data.</text>
</comment>
<protein>
    <submittedName>
        <fullName evidence="1">Uncharacterized protein</fullName>
    </submittedName>
</protein>
<evidence type="ECO:0000313" key="2">
    <source>
        <dbReference type="Proteomes" id="UP001433508"/>
    </source>
</evidence>
<sequence>MAACGANGNRFGTELQDIPARRPERKSISGNFIVLEPLRAEHADDLYEVVGGTEEERASLWDYMLYGPFTARQSFQSYIAKCHWLLCPDATCPFLEAIAENNWGHRMCVPSGRLVFDDLGYRRFEWKCNTLAAQRLGFIFEGIFRQHMITKGRNRDTAWFSIIDSDWPIVKQAFQAWLDSKNFDEQGRQRQALASLRK</sequence>
<proteinExistence type="predicted"/>
<name>A0ACC3ST77_LIPKO</name>
<organism evidence="1 2">
    <name type="scientific">Lipomyces kononenkoae</name>
    <name type="common">Yeast</name>
    <dbReference type="NCBI Taxonomy" id="34357"/>
    <lineage>
        <taxon>Eukaryota</taxon>
        <taxon>Fungi</taxon>
        <taxon>Dikarya</taxon>
        <taxon>Ascomycota</taxon>
        <taxon>Saccharomycotina</taxon>
        <taxon>Lipomycetes</taxon>
        <taxon>Lipomycetales</taxon>
        <taxon>Lipomycetaceae</taxon>
        <taxon>Lipomyces</taxon>
    </lineage>
</organism>
<evidence type="ECO:0000313" key="1">
    <source>
        <dbReference type="EMBL" id="KAK9234853.1"/>
    </source>
</evidence>
<dbReference type="Proteomes" id="UP001433508">
    <property type="component" value="Unassembled WGS sequence"/>
</dbReference>
<accession>A0ACC3ST77</accession>
<gene>
    <name evidence="1" type="ORF">V1525DRAFT_452431</name>
</gene>
<reference evidence="2" key="1">
    <citation type="journal article" date="2024" name="Front. Bioeng. Biotechnol.">
        <title>Genome-scale model development and genomic sequencing of the oleaginous clade Lipomyces.</title>
        <authorList>
            <person name="Czajka J.J."/>
            <person name="Han Y."/>
            <person name="Kim J."/>
            <person name="Mondo S.J."/>
            <person name="Hofstad B.A."/>
            <person name="Robles A."/>
            <person name="Haridas S."/>
            <person name="Riley R."/>
            <person name="LaButti K."/>
            <person name="Pangilinan J."/>
            <person name="Andreopoulos W."/>
            <person name="Lipzen A."/>
            <person name="Yan J."/>
            <person name="Wang M."/>
            <person name="Ng V."/>
            <person name="Grigoriev I.V."/>
            <person name="Spatafora J.W."/>
            <person name="Magnuson J.K."/>
            <person name="Baker S.E."/>
            <person name="Pomraning K.R."/>
        </authorList>
    </citation>
    <scope>NUCLEOTIDE SEQUENCE [LARGE SCALE GENOMIC DNA]</scope>
    <source>
        <strain evidence="2">CBS 7786</strain>
    </source>
</reference>
<keyword evidence="2" id="KW-1185">Reference proteome</keyword>
<dbReference type="EMBL" id="MU971445">
    <property type="protein sequence ID" value="KAK9234853.1"/>
    <property type="molecule type" value="Genomic_DNA"/>
</dbReference>